<feature type="compositionally biased region" description="Low complexity" evidence="2">
    <location>
        <begin position="198"/>
        <end position="229"/>
    </location>
</feature>
<dbReference type="AlphaFoldDB" id="A0A5C3R1I8"/>
<proteinExistence type="inferred from homology"/>
<dbReference type="Proteomes" id="UP000305067">
    <property type="component" value="Unassembled WGS sequence"/>
</dbReference>
<evidence type="ECO:0000313" key="4">
    <source>
        <dbReference type="EMBL" id="TFL06469.1"/>
    </source>
</evidence>
<dbReference type="InterPro" id="IPR036054">
    <property type="entry name" value="BTG-like_sf"/>
</dbReference>
<organism evidence="4 5">
    <name type="scientific">Pterulicium gracile</name>
    <dbReference type="NCBI Taxonomy" id="1884261"/>
    <lineage>
        <taxon>Eukaryota</taxon>
        <taxon>Fungi</taxon>
        <taxon>Dikarya</taxon>
        <taxon>Basidiomycota</taxon>
        <taxon>Agaricomycotina</taxon>
        <taxon>Agaricomycetes</taxon>
        <taxon>Agaricomycetidae</taxon>
        <taxon>Agaricales</taxon>
        <taxon>Pleurotineae</taxon>
        <taxon>Pterulaceae</taxon>
        <taxon>Pterulicium</taxon>
    </lineage>
</organism>
<protein>
    <recommendedName>
        <fullName evidence="3">Anti-proliferative protein domain-containing protein</fullName>
    </recommendedName>
</protein>
<dbReference type="GO" id="GO:0005737">
    <property type="term" value="C:cytoplasm"/>
    <property type="evidence" value="ECO:0007669"/>
    <property type="project" value="TreeGrafter"/>
</dbReference>
<dbReference type="Gene3D" id="3.90.640.90">
    <property type="entry name" value="Anti-proliferative protein, N-terminal domain"/>
    <property type="match status" value="1"/>
</dbReference>
<dbReference type="PANTHER" id="PTHR22978:SF22">
    <property type="entry name" value="BTG FAMILY PROTEIN"/>
    <property type="match status" value="1"/>
</dbReference>
<feature type="compositionally biased region" description="Polar residues" evidence="2">
    <location>
        <begin position="283"/>
        <end position="302"/>
    </location>
</feature>
<dbReference type="PANTHER" id="PTHR22978">
    <property type="entry name" value="B-CELL TRANSLOCATION GENE"/>
    <property type="match status" value="1"/>
</dbReference>
<feature type="compositionally biased region" description="Polar residues" evidence="2">
    <location>
        <begin position="185"/>
        <end position="196"/>
    </location>
</feature>
<dbReference type="GO" id="GO:0005634">
    <property type="term" value="C:nucleus"/>
    <property type="evidence" value="ECO:0007669"/>
    <property type="project" value="TreeGrafter"/>
</dbReference>
<keyword evidence="5" id="KW-1185">Reference proteome</keyword>
<name>A0A5C3R1I8_9AGAR</name>
<dbReference type="STRING" id="1884261.A0A5C3R1I8"/>
<dbReference type="SUPFAM" id="SSF160696">
    <property type="entry name" value="BTG domain-like"/>
    <property type="match status" value="1"/>
</dbReference>
<comment type="similarity">
    <text evidence="1">Belongs to the BTG family.</text>
</comment>
<dbReference type="InterPro" id="IPR002087">
    <property type="entry name" value="Anti_prolifrtn"/>
</dbReference>
<dbReference type="Pfam" id="PF07742">
    <property type="entry name" value="BTG"/>
    <property type="match status" value="1"/>
</dbReference>
<feature type="region of interest" description="Disordered" evidence="2">
    <location>
        <begin position="185"/>
        <end position="302"/>
    </location>
</feature>
<dbReference type="OrthoDB" id="19928at2759"/>
<reference evidence="4 5" key="1">
    <citation type="journal article" date="2019" name="Nat. Ecol. Evol.">
        <title>Megaphylogeny resolves global patterns of mushroom evolution.</title>
        <authorList>
            <person name="Varga T."/>
            <person name="Krizsan K."/>
            <person name="Foldi C."/>
            <person name="Dima B."/>
            <person name="Sanchez-Garcia M."/>
            <person name="Sanchez-Ramirez S."/>
            <person name="Szollosi G.J."/>
            <person name="Szarkandi J.G."/>
            <person name="Papp V."/>
            <person name="Albert L."/>
            <person name="Andreopoulos W."/>
            <person name="Angelini C."/>
            <person name="Antonin V."/>
            <person name="Barry K.W."/>
            <person name="Bougher N.L."/>
            <person name="Buchanan P."/>
            <person name="Buyck B."/>
            <person name="Bense V."/>
            <person name="Catcheside P."/>
            <person name="Chovatia M."/>
            <person name="Cooper J."/>
            <person name="Damon W."/>
            <person name="Desjardin D."/>
            <person name="Finy P."/>
            <person name="Geml J."/>
            <person name="Haridas S."/>
            <person name="Hughes K."/>
            <person name="Justo A."/>
            <person name="Karasinski D."/>
            <person name="Kautmanova I."/>
            <person name="Kiss B."/>
            <person name="Kocsube S."/>
            <person name="Kotiranta H."/>
            <person name="LaButti K.M."/>
            <person name="Lechner B.E."/>
            <person name="Liimatainen K."/>
            <person name="Lipzen A."/>
            <person name="Lukacs Z."/>
            <person name="Mihaltcheva S."/>
            <person name="Morgado L.N."/>
            <person name="Niskanen T."/>
            <person name="Noordeloos M.E."/>
            <person name="Ohm R.A."/>
            <person name="Ortiz-Santana B."/>
            <person name="Ovrebo C."/>
            <person name="Racz N."/>
            <person name="Riley R."/>
            <person name="Savchenko A."/>
            <person name="Shiryaev A."/>
            <person name="Soop K."/>
            <person name="Spirin V."/>
            <person name="Szebenyi C."/>
            <person name="Tomsovsky M."/>
            <person name="Tulloss R.E."/>
            <person name="Uehling J."/>
            <person name="Grigoriev I.V."/>
            <person name="Vagvolgyi C."/>
            <person name="Papp T."/>
            <person name="Martin F.M."/>
            <person name="Miettinen O."/>
            <person name="Hibbett D.S."/>
            <person name="Nagy L.G."/>
        </authorList>
    </citation>
    <scope>NUCLEOTIDE SEQUENCE [LARGE SCALE GENOMIC DNA]</scope>
    <source>
        <strain evidence="4 5">CBS 309.79</strain>
    </source>
</reference>
<evidence type="ECO:0000256" key="1">
    <source>
        <dbReference type="ARBA" id="ARBA00007989"/>
    </source>
</evidence>
<gene>
    <name evidence="4" type="ORF">BDV98DRAFT_151858</name>
</gene>
<dbReference type="InterPro" id="IPR033332">
    <property type="entry name" value="BTG"/>
</dbReference>
<feature type="domain" description="Anti-proliferative protein" evidence="3">
    <location>
        <begin position="10"/>
        <end position="112"/>
    </location>
</feature>
<evidence type="ECO:0000256" key="2">
    <source>
        <dbReference type="SAM" id="MobiDB-lite"/>
    </source>
</evidence>
<accession>A0A5C3R1I8</accession>
<feature type="compositionally biased region" description="Low complexity" evidence="2">
    <location>
        <begin position="260"/>
        <end position="269"/>
    </location>
</feature>
<sequence length="302" mass="32485">MSSSSLAVTVSQAVAFLTRPLSGLRSPATINKLQLVLEANLVAAFAPTWEPTNPLSGSRRRCLTLSPYSVPPRPIHNACVAANVDWADWIPRISMQEFDLFVDPGCVSYRIAGSRAGEAPHFTTVWANQLPSPVAPLMNASRIRADLSNSKTLSQQLSEFDDEEDAEIFAMIDDVRAPQWLSPLNTRVSGANSRRSVSPISTISTHSRSSSSSSLSGYSYDSGRSFSSSPQQGHPSRRERARQARVLIDTTKKEVTPYDGGKTTVLTGGVMLGGGGASSASVDQSFSPSTRPSARNWRNVSA</sequence>
<dbReference type="EMBL" id="ML178815">
    <property type="protein sequence ID" value="TFL06469.1"/>
    <property type="molecule type" value="Genomic_DNA"/>
</dbReference>
<evidence type="ECO:0000313" key="5">
    <source>
        <dbReference type="Proteomes" id="UP000305067"/>
    </source>
</evidence>
<evidence type="ECO:0000259" key="3">
    <source>
        <dbReference type="Pfam" id="PF07742"/>
    </source>
</evidence>